<gene>
    <name evidence="5" type="primary">LOC105429769</name>
</gene>
<dbReference type="SUPFAM" id="SSF63712">
    <property type="entry name" value="Nicotinic receptor ligand binding domain-like"/>
    <property type="match status" value="1"/>
</dbReference>
<feature type="chain" id="PRO_5026913225" evidence="2">
    <location>
        <begin position="23"/>
        <end position="427"/>
    </location>
</feature>
<accession>A0A6I9WFA8</accession>
<proteinExistence type="predicted"/>
<dbReference type="Proteomes" id="UP000504615">
    <property type="component" value="Unplaced"/>
</dbReference>
<evidence type="ECO:0000313" key="4">
    <source>
        <dbReference type="Proteomes" id="UP000504615"/>
    </source>
</evidence>
<evidence type="ECO:0000259" key="3">
    <source>
        <dbReference type="Pfam" id="PF02931"/>
    </source>
</evidence>
<dbReference type="RefSeq" id="XP_011641250.1">
    <property type="nucleotide sequence ID" value="XM_011642948.2"/>
</dbReference>
<dbReference type="InterPro" id="IPR006202">
    <property type="entry name" value="Neur_chan_lig-bd"/>
</dbReference>
<feature type="transmembrane region" description="Helical" evidence="1">
    <location>
        <begin position="392"/>
        <end position="421"/>
    </location>
</feature>
<dbReference type="GeneID" id="105429769"/>
<dbReference type="GO" id="GO:0004888">
    <property type="term" value="F:transmembrane signaling receptor activity"/>
    <property type="evidence" value="ECO:0007669"/>
    <property type="project" value="InterPro"/>
</dbReference>
<dbReference type="InterPro" id="IPR036734">
    <property type="entry name" value="Neur_chan_lig-bd_sf"/>
</dbReference>
<feature type="domain" description="Neurotransmitter-gated ion-channel ligand-binding" evidence="3">
    <location>
        <begin position="38"/>
        <end position="242"/>
    </location>
</feature>
<protein>
    <submittedName>
        <fullName evidence="5">Neuronal acetylcholine receptor subunit beta-3-like</fullName>
    </submittedName>
</protein>
<keyword evidence="1" id="KW-1133">Transmembrane helix</keyword>
<keyword evidence="1" id="KW-0472">Membrane</keyword>
<keyword evidence="2" id="KW-0732">Signal</keyword>
<evidence type="ECO:0000313" key="5">
    <source>
        <dbReference type="RefSeq" id="XP_011641250.1"/>
    </source>
</evidence>
<organism evidence="4 5">
    <name type="scientific">Pogonomyrmex barbatus</name>
    <name type="common">red harvester ant</name>
    <dbReference type="NCBI Taxonomy" id="144034"/>
    <lineage>
        <taxon>Eukaryota</taxon>
        <taxon>Metazoa</taxon>
        <taxon>Ecdysozoa</taxon>
        <taxon>Arthropoda</taxon>
        <taxon>Hexapoda</taxon>
        <taxon>Insecta</taxon>
        <taxon>Pterygota</taxon>
        <taxon>Neoptera</taxon>
        <taxon>Endopterygota</taxon>
        <taxon>Hymenoptera</taxon>
        <taxon>Apocrita</taxon>
        <taxon>Aculeata</taxon>
        <taxon>Formicoidea</taxon>
        <taxon>Formicidae</taxon>
        <taxon>Myrmicinae</taxon>
        <taxon>Pogonomyrmex</taxon>
    </lineage>
</organism>
<keyword evidence="1" id="KW-0812">Transmembrane</keyword>
<dbReference type="PANTHER" id="PTHR18945">
    <property type="entry name" value="NEUROTRANSMITTER GATED ION CHANNEL"/>
    <property type="match status" value="1"/>
</dbReference>
<keyword evidence="4" id="KW-1185">Reference proteome</keyword>
<name>A0A6I9WFA8_9HYME</name>
<dbReference type="Pfam" id="PF02931">
    <property type="entry name" value="Neur_chan_LBD"/>
    <property type="match status" value="1"/>
</dbReference>
<dbReference type="OrthoDB" id="410315at2759"/>
<dbReference type="CDD" id="cd18989">
    <property type="entry name" value="LGIC_ECD_cation"/>
    <property type="match status" value="1"/>
</dbReference>
<sequence length="427" mass="50101">MNRKFFPVLLFILNIMCIDVTADNRQTCSLENKSTMVKLKRNLLCEYDSDVRPVQNNNNKTRVDFHLKPYFFEYTQESESFELHTWVAMSWNDSHLTWDPEQYDNIKWLPVEGYQIWIPDILMHNEKIGESLFSYQHKCWVSKQGTVKWLMAAKYVSYCVSDNTWWPYNIMNCTIQFGSWSHSGDEIELNLYQNVSLQQTVESKNVEWDLLNLYVTRWEDRYKFNSGSTTKMLSYHFILRRHWGIIRIVYLTPPIVLMVITLTTLWLESKSFERMILANINFICHLLAIQDMHWEIPKSGFNTPKMLFFIESSLGIAAFALILTSILRQLQELTTEPPMWISTGTTSILHSRIGRILLVSILDPTATAKIEVDADDNTDLVQSNSKKSPWRYVVVLIGWLAFLSTLLAYIMLLCTCFPTYYTVTHYS</sequence>
<dbReference type="KEGG" id="pbar:105429769"/>
<evidence type="ECO:0000256" key="1">
    <source>
        <dbReference type="SAM" id="Phobius"/>
    </source>
</evidence>
<dbReference type="InterPro" id="IPR006201">
    <property type="entry name" value="Neur_channel"/>
</dbReference>
<dbReference type="AlphaFoldDB" id="A0A6I9WFA8"/>
<feature type="signal peptide" evidence="2">
    <location>
        <begin position="1"/>
        <end position="22"/>
    </location>
</feature>
<dbReference type="GO" id="GO:0016020">
    <property type="term" value="C:membrane"/>
    <property type="evidence" value="ECO:0007669"/>
    <property type="project" value="InterPro"/>
</dbReference>
<dbReference type="Gene3D" id="2.70.170.10">
    <property type="entry name" value="Neurotransmitter-gated ion-channel ligand-binding domain"/>
    <property type="match status" value="1"/>
</dbReference>
<evidence type="ECO:0000256" key="2">
    <source>
        <dbReference type="SAM" id="SignalP"/>
    </source>
</evidence>
<feature type="transmembrane region" description="Helical" evidence="1">
    <location>
        <begin position="248"/>
        <end position="267"/>
    </location>
</feature>
<dbReference type="GO" id="GO:0005230">
    <property type="term" value="F:extracellular ligand-gated monoatomic ion channel activity"/>
    <property type="evidence" value="ECO:0007669"/>
    <property type="project" value="InterPro"/>
</dbReference>
<reference evidence="5" key="1">
    <citation type="submission" date="2025-08" db="UniProtKB">
        <authorList>
            <consortium name="RefSeq"/>
        </authorList>
    </citation>
    <scope>IDENTIFICATION</scope>
</reference>
<feature type="transmembrane region" description="Helical" evidence="1">
    <location>
        <begin position="306"/>
        <end position="327"/>
    </location>
</feature>